<dbReference type="Proteomes" id="UP000006591">
    <property type="component" value="Chromosome 11"/>
</dbReference>
<feature type="compositionally biased region" description="Low complexity" evidence="1">
    <location>
        <begin position="1293"/>
        <end position="1311"/>
    </location>
</feature>
<dbReference type="InterPro" id="IPR041677">
    <property type="entry name" value="DNA2/NAM7_AAA_11"/>
</dbReference>
<dbReference type="SUPFAM" id="SSF54001">
    <property type="entry name" value="Cysteine proteinases"/>
    <property type="match status" value="2"/>
</dbReference>
<proteinExistence type="predicted"/>
<dbReference type="PANTHER" id="PTHR10887">
    <property type="entry name" value="DNA2/NAM7 HELICASE FAMILY"/>
    <property type="match status" value="1"/>
</dbReference>
<dbReference type="FunFam" id="3.40.50.300:FF:002328">
    <property type="entry name" value="Helicase-like protein"/>
    <property type="match status" value="2"/>
</dbReference>
<reference evidence="4" key="2">
    <citation type="submission" date="2018-04" db="EMBL/GenBank/DDBJ databases">
        <title>OnivRS2 (Oryza nivara Reference Sequence Version 2).</title>
        <authorList>
            <person name="Zhang J."/>
            <person name="Kudrna D."/>
            <person name="Lee S."/>
            <person name="Talag J."/>
            <person name="Rajasekar S."/>
            <person name="Welchert J."/>
            <person name="Hsing Y.-I."/>
            <person name="Wing R.A."/>
        </authorList>
    </citation>
    <scope>NUCLEOTIDE SEQUENCE [LARGE SCALE GENOMIC DNA]</scope>
    <source>
        <strain evidence="4">SL10</strain>
    </source>
</reference>
<reference evidence="4" key="1">
    <citation type="submission" date="2015-04" db="UniProtKB">
        <authorList>
            <consortium name="EnsemblPlants"/>
        </authorList>
    </citation>
    <scope>IDENTIFICATION</scope>
    <source>
        <strain evidence="4">SL10</strain>
    </source>
</reference>
<protein>
    <recommendedName>
        <fullName evidence="6">DNA2/NAM7 helicase-like C-terminal domain-containing protein</fullName>
    </recommendedName>
</protein>
<feature type="compositionally biased region" description="Basic and acidic residues" evidence="1">
    <location>
        <begin position="1372"/>
        <end position="1384"/>
    </location>
</feature>
<feature type="region of interest" description="Disordered" evidence="1">
    <location>
        <begin position="1"/>
        <end position="163"/>
    </location>
</feature>
<name>A0A0E0J511_ORYNI</name>
<feature type="domain" description="DNA2/NAM7 helicase-like C-terminal" evidence="3">
    <location>
        <begin position="766"/>
        <end position="949"/>
    </location>
</feature>
<dbReference type="STRING" id="4536.A0A0E0J511"/>
<dbReference type="GO" id="GO:0004386">
    <property type="term" value="F:helicase activity"/>
    <property type="evidence" value="ECO:0007669"/>
    <property type="project" value="InterPro"/>
</dbReference>
<accession>A0A0E0J511</accession>
<dbReference type="Pfam" id="PF13087">
    <property type="entry name" value="AAA_12"/>
    <property type="match status" value="2"/>
</dbReference>
<evidence type="ECO:0000256" key="1">
    <source>
        <dbReference type="SAM" id="MobiDB-lite"/>
    </source>
</evidence>
<evidence type="ECO:0000313" key="4">
    <source>
        <dbReference type="EnsemblPlants" id="ONIVA11G21710.1"/>
    </source>
</evidence>
<dbReference type="InterPro" id="IPR038765">
    <property type="entry name" value="Papain-like_cys_pep_sf"/>
</dbReference>
<feature type="domain" description="DNA2/NAM7 helicase-like C-terminal" evidence="3">
    <location>
        <begin position="1942"/>
        <end position="2114"/>
    </location>
</feature>
<dbReference type="InterPro" id="IPR041679">
    <property type="entry name" value="DNA2/NAM7-like_C"/>
</dbReference>
<feature type="region of interest" description="Disordered" evidence="1">
    <location>
        <begin position="1349"/>
        <end position="1384"/>
    </location>
</feature>
<dbReference type="eggNOG" id="KOG1801">
    <property type="taxonomic scope" value="Eukaryota"/>
</dbReference>
<dbReference type="Gramene" id="ONIVA11G21710.1">
    <property type="protein sequence ID" value="ONIVA11G21710.1"/>
    <property type="gene ID" value="ONIVA11G21710"/>
</dbReference>
<dbReference type="Gene3D" id="3.40.50.300">
    <property type="entry name" value="P-loop containing nucleotide triphosphate hydrolases"/>
    <property type="match status" value="4"/>
</dbReference>
<evidence type="ECO:0000259" key="3">
    <source>
        <dbReference type="Pfam" id="PF13087"/>
    </source>
</evidence>
<feature type="domain" description="DNA2/NAM7 helicase helicase" evidence="2">
    <location>
        <begin position="421"/>
        <end position="754"/>
    </location>
</feature>
<dbReference type="InterPro" id="IPR045055">
    <property type="entry name" value="DNA2/NAM7-like"/>
</dbReference>
<feature type="compositionally biased region" description="Gly residues" evidence="1">
    <location>
        <begin position="69"/>
        <end position="87"/>
    </location>
</feature>
<organism evidence="4">
    <name type="scientific">Oryza nivara</name>
    <name type="common">Indian wild rice</name>
    <name type="synonym">Oryza sativa f. spontanea</name>
    <dbReference type="NCBI Taxonomy" id="4536"/>
    <lineage>
        <taxon>Eukaryota</taxon>
        <taxon>Viridiplantae</taxon>
        <taxon>Streptophyta</taxon>
        <taxon>Embryophyta</taxon>
        <taxon>Tracheophyta</taxon>
        <taxon>Spermatophyta</taxon>
        <taxon>Magnoliopsida</taxon>
        <taxon>Liliopsida</taxon>
        <taxon>Poales</taxon>
        <taxon>Poaceae</taxon>
        <taxon>BOP clade</taxon>
        <taxon>Oryzoideae</taxon>
        <taxon>Oryzeae</taxon>
        <taxon>Oryzinae</taxon>
        <taxon>Oryza</taxon>
    </lineage>
</organism>
<dbReference type="HOGENOM" id="CLU_229192_0_0_1"/>
<dbReference type="InterPro" id="IPR027417">
    <property type="entry name" value="P-loop_NTPase"/>
</dbReference>
<evidence type="ECO:0000259" key="2">
    <source>
        <dbReference type="Pfam" id="PF13086"/>
    </source>
</evidence>
<feature type="region of interest" description="Disordered" evidence="1">
    <location>
        <begin position="1239"/>
        <end position="1327"/>
    </location>
</feature>
<feature type="compositionally biased region" description="Basic residues" evidence="1">
    <location>
        <begin position="1"/>
        <end position="10"/>
    </location>
</feature>
<dbReference type="Pfam" id="PF13086">
    <property type="entry name" value="AAA_11"/>
    <property type="match status" value="2"/>
</dbReference>
<evidence type="ECO:0000313" key="5">
    <source>
        <dbReference type="Proteomes" id="UP000006591"/>
    </source>
</evidence>
<dbReference type="EnsemblPlants" id="ONIVA11G21710.1">
    <property type="protein sequence ID" value="ONIVA11G21710.1"/>
    <property type="gene ID" value="ONIVA11G21710"/>
</dbReference>
<evidence type="ECO:0008006" key="6">
    <source>
        <dbReference type="Google" id="ProtNLM"/>
    </source>
</evidence>
<sequence length="2410" mass="268036">MGPKRRRKGKTQVGAAARDEEPSVVVDADDADGGARSHVVAGEAAGGGGADGGSPASRAASPPPPTAAGGQGGGGGGPVSGGGGSAPGGAATAQREGAPPAAATSVQGAPRAPATAETVPQGSPRGPGVRTVGPVPSTAQSAPGGSATGQTATAQSSPRAATSTQALMDEGHLQLEKSVINHLEEEGPTFGDARRRKKATGVDSDDRSRDSADVGGDTNNPVLSKIVLSWTIQEILLDDETHKSKFILAEIRSNLKVSLQNLILSPYYNVKEMLRCESSEVFFVDINLTDIQLKSDHSYRVAQDGDLFLFSSHPPHCRDFDSSLDFLGIVFNTSQCASFHRGFKVLVSDQNCTRCYEENSKFGIFLINIMDAMKAWSVFNFDKTEDNCSGIKSILNISDMATDCKMCEKSIDFEKVRLSHLNQQQLYSLKSIISAVQCRTNKHVELIQGPPGSGKTEIIIALLQVLHHMNQKVVLCVPKASVVKILVNLEKCLFPLEDALVLDNLDNTKLAKQFQRHCLCHRSQDFLVGMTLFKIWLHELFVLLNLDPYCTEKCDHETTRIRCSTNSLVVFTLSSFKDKFTKLLMRKEWLTNLKEKFSEIYLSANIAKDITNLLSLLKDFEDLLCHDERLCDKHVQWTFGLSSVPYKLGENSAAKELNDLRLQCVDFIQRFRSSLKLPKFVERKFLEDFCIKHAKVIISTTQSTYRLHEAAMEPINLFIVDDAAKINECDLIIPLRLPVTHILMLGDDFNLQPTKVQENARFAMNPFKRLLNLGFRKHMLTEQYAIHPSIWQFPNKKFYEGKITNGATVISPEYNKQFKGLKFPNYCFIDVTGTDGNSCKEKNTIELATIQYMLEIISQGLEGTEVIDVGVLCLCGSNISGIKSSLRQKYATHNKINVHIESADSFEGETYQVVILPMLLKDENTILQIEKINTALTRARHCLWMFGEAASVSARGGVFKELVDDMIERKCILKWNTTATSQSKYALGYDDFHCSSSASSNETIHQVCKEFTWSGRPKRTKYILAPLRDQGNSDTCTMHSCLGAMESMYKHQYACLEPPQDFSWILSTDNLKEEYENVVAKEIGSEEIEKKGKDRLATVLQILEERGVLGRRKQQPEVSSNFRIKSHTQLPIKEDQGIKTVFDTVKDGKFLVAHFRISENYFSLRPGEIYHFDRHKPYLHPVSFLPASHAVMIIGLGKTMTKVKNILERSIHLNLQNSAGSLFGENGCGYTAAGGQGGGGPVSGGGGSAPGGAETAQRQGAPPAAVTSVQGAPRAPASTAATVPQGSPRRTVAAQSAPSGAAAMAQSAPGGSATGQTATAQSSPRAATSTQALMNEGFLHLDKSVSNNLEEEGPAFGDAQRRKKAIGVDNDDSNRDDADGGRDPNKSLLSEIVLSWTIQDILLDDEAHKSKVVKIPTHFKGVDEYLGLYSQFILEETWSYLKVSLQNLTSSAYYDINNMLRCESSGVFFVDINLKKIELKSTHSYRVAQDGDVFLFSSHPHSHDFDSSLDFLGIAFNTSQCTSFHRGFKVLVSDQNCTLYCEENGKFGIFLINIMDALKAWSVFNLDKTEDNCSGIKSMLNLSEMAKTDCKMCDMSFDYEKIKLSHLNQQQLYSLKSIISAVHCRSNKHIELIQGPPGSGKTEITIALLQVLHHMNLKVLLCAPKTNIVKFLTNLDKCLFPLEDALVLDNLDSTELAKEFQRHCLCHRSQDFLVGITLFKKWLREMFVLLNLDPYCTEKCDHEPTRIRCSTNSLLVFTLSSFKEKFTKLLMRKEWLTNLKERFSEIYLSADIANDITNLLSLLKDFEDLLCHERLQDKRVQWTFGLSSVPCKLGGNSAARKLNDLRLQYVDFIQRFRSSLKLPKLEERKSLEDFCIKHAKVIISTTQSTFRLHEAAMEPINLFIVDDAAKINECDLIIPLRLPVTHFDARRRLQFAAKQGMGKCQHMLTEQYAIHPSIWQFPNEKFYEGRITNGATVVSPEYNKQFKGLKFPNYCFIDVTGTDGPSCKNTIELATIQYMLKIISQGLEDTEVIDVGVLCLCGSNVGGIKSSLGKKYATHNKINVHIESADSFEGETYHLVILSMLFKDENTILQIEKINAALTRARHCLWMFGEVDSVSDRGGIFAELVHDVIERKCILKWNTITTIQSKYALESDNFHGSSSASSNETIHQVCTEFTWSGRPKRTKYILAPLRDQGNSDTCTMHSCLGAMESMYKHQYACLEPPQDFSWILSTDNLKEEYENVVAKEIGSEEIEKKGKHRLATVLEILKEPGVLGSRKQQPEVVSNFKIKSHSQLPIKEDQEIKTVFDTVKDGKILVGHFHMSENFFSLRPGEIYHYDRQKPYLNPVSSLQASHAVMIIGSGVTMTKVKKRIQCAIHLSLQNSAGRLVGENGCGYVGLESMRGLYQLDI</sequence>
<feature type="region of interest" description="Disordered" evidence="1">
    <location>
        <begin position="184"/>
        <end position="217"/>
    </location>
</feature>
<dbReference type="SUPFAM" id="SSF52540">
    <property type="entry name" value="P-loop containing nucleoside triphosphate hydrolases"/>
    <property type="match status" value="2"/>
</dbReference>
<dbReference type="PANTHER" id="PTHR10887:SF522">
    <property type="entry name" value="P-LOOP CONTAINING NUCLEOSIDE TRIPHOSPHATE HYDROLASES SUPERFAMILY PROTEIN"/>
    <property type="match status" value="1"/>
</dbReference>
<feature type="compositionally biased region" description="Polar residues" evidence="1">
    <location>
        <begin position="1314"/>
        <end position="1327"/>
    </location>
</feature>
<dbReference type="Gene3D" id="3.90.70.10">
    <property type="entry name" value="Cysteine proteinases"/>
    <property type="match status" value="2"/>
</dbReference>
<feature type="compositionally biased region" description="Polar residues" evidence="1">
    <location>
        <begin position="137"/>
        <end position="163"/>
    </location>
</feature>
<feature type="domain" description="DNA2/NAM7 helicase helicase" evidence="2">
    <location>
        <begin position="1607"/>
        <end position="1665"/>
    </location>
</feature>
<keyword evidence="5" id="KW-1185">Reference proteome</keyword>
<feature type="compositionally biased region" description="Gly residues" evidence="1">
    <location>
        <begin position="1239"/>
        <end position="1250"/>
    </location>
</feature>